<comment type="similarity">
    <text evidence="1">Belongs to the HAD-like hydrolase superfamily. PhnX family.</text>
</comment>
<dbReference type="Gene3D" id="1.10.150.240">
    <property type="entry name" value="Putative phosphatase, domain 2"/>
    <property type="match status" value="1"/>
</dbReference>
<dbReference type="InterPro" id="IPR036412">
    <property type="entry name" value="HAD-like_sf"/>
</dbReference>
<keyword evidence="3" id="KW-1185">Reference proteome</keyword>
<dbReference type="InterPro" id="IPR050155">
    <property type="entry name" value="HAD-like_hydrolase_sf"/>
</dbReference>
<feature type="binding site" evidence="1">
    <location>
        <position position="18"/>
    </location>
    <ligand>
        <name>Mg(2+)</name>
        <dbReference type="ChEBI" id="CHEBI:18420"/>
    </ligand>
</feature>
<evidence type="ECO:0000313" key="3">
    <source>
        <dbReference type="Proteomes" id="UP000236919"/>
    </source>
</evidence>
<dbReference type="GO" id="GO:0019700">
    <property type="term" value="P:organic phosphonate catabolic process"/>
    <property type="evidence" value="ECO:0007669"/>
    <property type="project" value="InterPro"/>
</dbReference>
<dbReference type="GO" id="GO:0005829">
    <property type="term" value="C:cytosol"/>
    <property type="evidence" value="ECO:0007669"/>
    <property type="project" value="TreeGrafter"/>
</dbReference>
<keyword evidence="1 2" id="KW-0378">Hydrolase</keyword>
<keyword evidence="1" id="KW-0460">Magnesium</keyword>
<dbReference type="GO" id="GO:0050194">
    <property type="term" value="F:phosphonoacetaldehyde hydrolase activity"/>
    <property type="evidence" value="ECO:0007669"/>
    <property type="project" value="UniProtKB-UniRule"/>
</dbReference>
<dbReference type="InterPro" id="IPR023214">
    <property type="entry name" value="HAD_sf"/>
</dbReference>
<dbReference type="SUPFAM" id="SSF56784">
    <property type="entry name" value="HAD-like"/>
    <property type="match status" value="1"/>
</dbReference>
<comment type="subunit">
    <text evidence="1">Homodimer.</text>
</comment>
<sequence length="269" mass="28277">MGGKGDLGMSKFKAVVFDWAGTMIDFGSFAPMGAFVDTFAKFGVAVTIPDARKPMGLPKRAHIAAMLAEPHIAEGWRVAQGALPDEAAIDAVYKLFVPLNEEVVSNYCTLVPGALETANHIRAKGMKIGSTTGYTRSIMQRVLPLAAAQGYAPDNLVCADDLPLGRPTAIGMYKCFLDLMVHPASAVIKVDDTEPGIAEGVEAGCVTVGLTLSGNEAGLTPDELAALSPAQRQALHERVAAKLIAAGADYVIGTVAELPALIDRLEDDR</sequence>
<comment type="catalytic activity">
    <reaction evidence="1">
        <text>phosphonoacetaldehyde + H2O = acetaldehyde + phosphate + H(+)</text>
        <dbReference type="Rhea" id="RHEA:18905"/>
        <dbReference type="ChEBI" id="CHEBI:15343"/>
        <dbReference type="ChEBI" id="CHEBI:15377"/>
        <dbReference type="ChEBI" id="CHEBI:15378"/>
        <dbReference type="ChEBI" id="CHEBI:43474"/>
        <dbReference type="ChEBI" id="CHEBI:58383"/>
        <dbReference type="EC" id="3.11.1.1"/>
    </reaction>
</comment>
<dbReference type="EMBL" id="PQFZ01000017">
    <property type="protein sequence ID" value="POR47781.1"/>
    <property type="molecule type" value="Genomic_DNA"/>
</dbReference>
<dbReference type="Proteomes" id="UP000236919">
    <property type="component" value="Unassembled WGS sequence"/>
</dbReference>
<dbReference type="PANTHER" id="PTHR43434">
    <property type="entry name" value="PHOSPHOGLYCOLATE PHOSPHATASE"/>
    <property type="match status" value="1"/>
</dbReference>
<dbReference type="GO" id="GO:0006281">
    <property type="term" value="P:DNA repair"/>
    <property type="evidence" value="ECO:0007669"/>
    <property type="project" value="TreeGrafter"/>
</dbReference>
<dbReference type="NCBIfam" id="TIGR01422">
    <property type="entry name" value="phosphonatase"/>
    <property type="match status" value="1"/>
</dbReference>
<dbReference type="EC" id="3.11.1.1" evidence="1"/>
<comment type="caution">
    <text evidence="2">The sequence shown here is derived from an EMBL/GenBank/DDBJ whole genome shotgun (WGS) entry which is preliminary data.</text>
</comment>
<dbReference type="Pfam" id="PF00702">
    <property type="entry name" value="Hydrolase"/>
    <property type="match status" value="1"/>
</dbReference>
<dbReference type="GO" id="GO:0008967">
    <property type="term" value="F:phosphoglycolate phosphatase activity"/>
    <property type="evidence" value="ECO:0007669"/>
    <property type="project" value="TreeGrafter"/>
</dbReference>
<keyword evidence="1" id="KW-0704">Schiff base</keyword>
<evidence type="ECO:0000256" key="1">
    <source>
        <dbReference type="HAMAP-Rule" id="MF_01375"/>
    </source>
</evidence>
<accession>A0A2S4LZ89</accession>
<dbReference type="InterPro" id="IPR006323">
    <property type="entry name" value="Phosphonoacetald_hydro"/>
</dbReference>
<keyword evidence="1" id="KW-0479">Metal-binding</keyword>
<dbReference type="SFLD" id="SFLDG01129">
    <property type="entry name" value="C1.5:_HAD__Beta-PGM__Phosphata"/>
    <property type="match status" value="1"/>
</dbReference>
<name>A0A2S4LZ89_9HYPH</name>
<dbReference type="HAMAP" id="MF_01375">
    <property type="entry name" value="PhnX"/>
    <property type="match status" value="1"/>
</dbReference>
<feature type="binding site" evidence="1">
    <location>
        <position position="20"/>
    </location>
    <ligand>
        <name>Mg(2+)</name>
        <dbReference type="ChEBI" id="CHEBI:18420"/>
    </ligand>
</feature>
<reference evidence="2 3" key="1">
    <citation type="submission" date="2018-01" db="EMBL/GenBank/DDBJ databases">
        <title>Genomic Encyclopedia of Type Strains, Phase III (KMG-III): the genomes of soil and plant-associated and newly described type strains.</title>
        <authorList>
            <person name="Whitman W."/>
        </authorList>
    </citation>
    <scope>NUCLEOTIDE SEQUENCE [LARGE SCALE GENOMIC DNA]</scope>
    <source>
        <strain evidence="2 3">1131</strain>
    </source>
</reference>
<comment type="function">
    <text evidence="1">Involved in phosphonate degradation.</text>
</comment>
<feature type="binding site" evidence="1">
    <location>
        <position position="192"/>
    </location>
    <ligand>
        <name>Mg(2+)</name>
        <dbReference type="ChEBI" id="CHEBI:18420"/>
    </ligand>
</feature>
<organism evidence="2 3">
    <name type="scientific">Bosea psychrotolerans</name>
    <dbReference type="NCBI Taxonomy" id="1871628"/>
    <lineage>
        <taxon>Bacteria</taxon>
        <taxon>Pseudomonadati</taxon>
        <taxon>Pseudomonadota</taxon>
        <taxon>Alphaproteobacteria</taxon>
        <taxon>Hyphomicrobiales</taxon>
        <taxon>Boseaceae</taxon>
        <taxon>Bosea</taxon>
    </lineage>
</organism>
<gene>
    <name evidence="1" type="primary">phnX</name>
    <name evidence="2" type="ORF">CYD53_11746</name>
</gene>
<dbReference type="Gene3D" id="3.40.50.1000">
    <property type="entry name" value="HAD superfamily/HAD-like"/>
    <property type="match status" value="1"/>
</dbReference>
<proteinExistence type="inferred from homology"/>
<feature type="active site" description="Nucleophile" evidence="1">
    <location>
        <position position="18"/>
    </location>
</feature>
<evidence type="ECO:0000313" key="2">
    <source>
        <dbReference type="EMBL" id="POR47781.1"/>
    </source>
</evidence>
<feature type="active site" description="Schiff-base intermediate with substrate" evidence="1">
    <location>
        <position position="59"/>
    </location>
</feature>
<dbReference type="PANTHER" id="PTHR43434:SF19">
    <property type="entry name" value="PHOSPHONOACETALDEHYDE HYDROLASE"/>
    <property type="match status" value="1"/>
</dbReference>
<dbReference type="GO" id="GO:0000287">
    <property type="term" value="F:magnesium ion binding"/>
    <property type="evidence" value="ECO:0007669"/>
    <property type="project" value="UniProtKB-UniRule"/>
</dbReference>
<dbReference type="AlphaFoldDB" id="A0A2S4LZ89"/>
<dbReference type="InterPro" id="IPR023198">
    <property type="entry name" value="PGP-like_dom2"/>
</dbReference>
<protein>
    <recommendedName>
        <fullName evidence="1">Phosphonoacetaldehyde hydrolase</fullName>
        <shortName evidence="1">Phosphonatase</shortName>
        <ecNumber evidence="1">3.11.1.1</ecNumber>
    </recommendedName>
    <alternativeName>
        <fullName evidence="1">Phosphonoacetaldehyde phosphonohydrolase</fullName>
    </alternativeName>
</protein>
<dbReference type="SFLD" id="SFLDS00003">
    <property type="entry name" value="Haloacid_Dehalogenase"/>
    <property type="match status" value="1"/>
</dbReference>
<comment type="cofactor">
    <cofactor evidence="1">
        <name>Mg(2+)</name>
        <dbReference type="ChEBI" id="CHEBI:18420"/>
    </cofactor>
    <text evidence="1">Binds 1 Mg(2+) ion per subunit.</text>
</comment>